<keyword evidence="1" id="KW-1188">Viral release from host cell</keyword>
<dbReference type="Proteomes" id="UP000014020">
    <property type="component" value="Unassembled WGS sequence"/>
</dbReference>
<organism evidence="5 6">
    <name type="scientific">Bacillus cereus (strain VD146)</name>
    <dbReference type="NCBI Taxonomy" id="1053236"/>
    <lineage>
        <taxon>Bacteria</taxon>
        <taxon>Bacillati</taxon>
        <taxon>Bacillota</taxon>
        <taxon>Bacilli</taxon>
        <taxon>Bacillales</taxon>
        <taxon>Bacillaceae</taxon>
        <taxon>Bacillus</taxon>
        <taxon>Bacillus cereus group</taxon>
    </lineage>
</organism>
<dbReference type="GO" id="GO:0008233">
    <property type="term" value="F:peptidase activity"/>
    <property type="evidence" value="ECO:0007669"/>
    <property type="project" value="UniProtKB-KW"/>
</dbReference>
<sequence>MPMKPNIKKDTEIRTVELKNVETRAAFDGEGTIISGLAVVYEEFAEIHDTWGDTFYEKIDPKALNDTLADGHRIFALKDHDWGRILGHTDANLKLENRSEGLYFELAPNKSSLGQDVLEDSKTHVITGCSFGFKVNDSGQEWEERDGSYFRTLTSLTLNEITLTSIPYYESTSVEVRSLVPNQDDKKEQPKIEQEERNSILAEANKIYESLKN</sequence>
<evidence type="ECO:0000256" key="2">
    <source>
        <dbReference type="ARBA" id="ARBA00022670"/>
    </source>
</evidence>
<dbReference type="InterPro" id="IPR006433">
    <property type="entry name" value="Prohead_protease"/>
</dbReference>
<accession>R8NJY8</accession>
<dbReference type="EMBL" id="AHFE01000014">
    <property type="protein sequence ID" value="EOP46627.1"/>
    <property type="molecule type" value="Genomic_DNA"/>
</dbReference>
<evidence type="ECO:0000313" key="5">
    <source>
        <dbReference type="EMBL" id="EOP46627.1"/>
    </source>
</evidence>
<keyword evidence="3" id="KW-0378">Hydrolase</keyword>
<evidence type="ECO:0000256" key="1">
    <source>
        <dbReference type="ARBA" id="ARBA00022612"/>
    </source>
</evidence>
<evidence type="ECO:0000313" key="6">
    <source>
        <dbReference type="Proteomes" id="UP000014020"/>
    </source>
</evidence>
<evidence type="ECO:0000256" key="3">
    <source>
        <dbReference type="ARBA" id="ARBA00022801"/>
    </source>
</evidence>
<dbReference type="GO" id="GO:0006508">
    <property type="term" value="P:proteolysis"/>
    <property type="evidence" value="ECO:0007669"/>
    <property type="project" value="UniProtKB-KW"/>
</dbReference>
<dbReference type="HOGENOM" id="CLU_097078_0_1_9"/>
<name>R8NJY8_BACCX</name>
<dbReference type="AlphaFoldDB" id="R8NJY8"/>
<dbReference type="NCBIfam" id="TIGR01543">
    <property type="entry name" value="proheadase_HK97"/>
    <property type="match status" value="1"/>
</dbReference>
<protein>
    <submittedName>
        <fullName evidence="5">HK97 family phage prohead protease</fullName>
    </submittedName>
</protein>
<comment type="caution">
    <text evidence="5">The sequence shown here is derived from an EMBL/GenBank/DDBJ whole genome shotgun (WGS) entry which is preliminary data.</text>
</comment>
<reference evidence="6" key="1">
    <citation type="submission" date="2012-12" db="EMBL/GenBank/DDBJ databases">
        <title>The genome sequence of Bacillus cereus VD146.</title>
        <authorList>
            <consortium name="The Broad Institute Genome Sequencing Platform"/>
            <consortium name="The Broad Institute Genome Sequencing Center for Infectious Disease"/>
            <person name="Feldgarden M."/>
            <person name="Van der Auwera G.A."/>
            <person name="Mahillon J."/>
            <person name="Duprez V."/>
            <person name="Timmery S."/>
            <person name="Mattelet C."/>
            <person name="Dierick K."/>
            <person name="Sun M."/>
            <person name="Yu Z."/>
            <person name="Zhu L."/>
            <person name="Hu X."/>
            <person name="Shank E.B."/>
            <person name="Swiecicka I."/>
            <person name="Hansen B.M."/>
            <person name="Andrup L."/>
            <person name="Walker B."/>
            <person name="Young S.K."/>
            <person name="Zeng Q."/>
            <person name="Gargeya S."/>
            <person name="Fitzgerald M."/>
            <person name="Haas B."/>
            <person name="Abouelleil A."/>
            <person name="Alvarado L."/>
            <person name="Arachchi H.M."/>
            <person name="Berlin A.M."/>
            <person name="Chapman S.B."/>
            <person name="Dewar J."/>
            <person name="Goldberg J."/>
            <person name="Griggs A."/>
            <person name="Gujja S."/>
            <person name="Hansen M."/>
            <person name="Howarth C."/>
            <person name="Imamovic A."/>
            <person name="Larimer J."/>
            <person name="McCowan C."/>
            <person name="Murphy C."/>
            <person name="Neiman D."/>
            <person name="Pearson M."/>
            <person name="Priest M."/>
            <person name="Roberts A."/>
            <person name="Saif S."/>
            <person name="Shea T."/>
            <person name="Sisk P."/>
            <person name="Sykes S."/>
            <person name="Wortman J."/>
            <person name="Nusbaum C."/>
            <person name="Birren B."/>
        </authorList>
    </citation>
    <scope>NUCLEOTIDE SEQUENCE [LARGE SCALE GENOMIC DNA]</scope>
    <source>
        <strain evidence="6">VD146</strain>
    </source>
</reference>
<dbReference type="RefSeq" id="WP_016119055.1">
    <property type="nucleotide sequence ID" value="NZ_KB976673.1"/>
</dbReference>
<keyword evidence="2 5" id="KW-0645">Protease</keyword>
<proteinExistence type="predicted"/>
<feature type="domain" description="Prohead serine protease" evidence="4">
    <location>
        <begin position="21"/>
        <end position="177"/>
    </location>
</feature>
<evidence type="ECO:0000259" key="4">
    <source>
        <dbReference type="Pfam" id="PF04586"/>
    </source>
</evidence>
<dbReference type="PATRIC" id="fig|1053236.3.peg.628"/>
<dbReference type="Pfam" id="PF04586">
    <property type="entry name" value="Peptidase_S78"/>
    <property type="match status" value="1"/>
</dbReference>
<dbReference type="InterPro" id="IPR054613">
    <property type="entry name" value="Peptidase_S78_dom"/>
</dbReference>
<gene>
    <name evidence="5" type="ORF">IK1_06036</name>
</gene>